<sequence length="243" mass="26945">MNFPPFPASLRRLPGPWSISSPDSRRKAVESLPPSSERRSEALDALERVLAAVIDLWDARKDAYSMPGHFDDAWWTYDHNFDQRMPTFDDVSPEAVSDVLAAEVDPQTLFGLPWTGLPDDIAERVGRIWLWSRVGDTADHLLKWLHLALRADAADDQGIGRDRARLLVLVKEALPRLPEWTGFLALLVIETLGGSDEIAYLTELANDPDVPEQTRANAAESLGNLRDRLAKEGGASASPERAS</sequence>
<feature type="region of interest" description="Disordered" evidence="1">
    <location>
        <begin position="209"/>
        <end position="243"/>
    </location>
</feature>
<keyword evidence="3" id="KW-1185">Reference proteome</keyword>
<feature type="region of interest" description="Disordered" evidence="1">
    <location>
        <begin position="1"/>
        <end position="37"/>
    </location>
</feature>
<proteinExistence type="predicted"/>
<evidence type="ECO:0000256" key="1">
    <source>
        <dbReference type="SAM" id="MobiDB-lite"/>
    </source>
</evidence>
<evidence type="ECO:0000313" key="2">
    <source>
        <dbReference type="EMBL" id="PRY02726.1"/>
    </source>
</evidence>
<dbReference type="RefSeq" id="WP_146159362.1">
    <property type="nucleotide sequence ID" value="NZ_PVZC01000001.1"/>
</dbReference>
<protein>
    <recommendedName>
        <fullName evidence="4">HEAT repeat protein</fullName>
    </recommendedName>
</protein>
<gene>
    <name evidence="2" type="ORF">CLV72_1011329</name>
</gene>
<accession>A0A2T0QFL2</accession>
<dbReference type="Proteomes" id="UP000237846">
    <property type="component" value="Unassembled WGS sequence"/>
</dbReference>
<dbReference type="EMBL" id="PVZC01000001">
    <property type="protein sequence ID" value="PRY02726.1"/>
    <property type="molecule type" value="Genomic_DNA"/>
</dbReference>
<evidence type="ECO:0000313" key="3">
    <source>
        <dbReference type="Proteomes" id="UP000237846"/>
    </source>
</evidence>
<dbReference type="AlphaFoldDB" id="A0A2T0QFL2"/>
<comment type="caution">
    <text evidence="2">The sequence shown here is derived from an EMBL/GenBank/DDBJ whole genome shotgun (WGS) entry which is preliminary data.</text>
</comment>
<name>A0A2T0QFL2_9ACTN</name>
<dbReference type="OrthoDB" id="7591937at2"/>
<reference evidence="2 3" key="1">
    <citation type="submission" date="2018-03" db="EMBL/GenBank/DDBJ databases">
        <title>Genomic Encyclopedia of Archaeal and Bacterial Type Strains, Phase II (KMG-II): from individual species to whole genera.</title>
        <authorList>
            <person name="Goeker M."/>
        </authorList>
    </citation>
    <scope>NUCLEOTIDE SEQUENCE [LARGE SCALE GENOMIC DNA]</scope>
    <source>
        <strain evidence="2 3">DSM 45601</strain>
    </source>
</reference>
<evidence type="ECO:0008006" key="4">
    <source>
        <dbReference type="Google" id="ProtNLM"/>
    </source>
</evidence>
<organism evidence="2 3">
    <name type="scientific">Allonocardiopsis opalescens</name>
    <dbReference type="NCBI Taxonomy" id="1144618"/>
    <lineage>
        <taxon>Bacteria</taxon>
        <taxon>Bacillati</taxon>
        <taxon>Actinomycetota</taxon>
        <taxon>Actinomycetes</taxon>
        <taxon>Streptosporangiales</taxon>
        <taxon>Allonocardiopsis</taxon>
    </lineage>
</organism>